<dbReference type="EMBL" id="VTOU01000001">
    <property type="protein sequence ID" value="TZG29394.1"/>
    <property type="molecule type" value="Genomic_DNA"/>
</dbReference>
<sequence length="415" mass="46930">MHHSRIPPANDKGERWMVTLVLQARAPDAKMLAHLKDGWPPVDALLATASERTGLDDFGDPDFKVGLARLLQSLDEDAQLDEPSRIGVLDVLVRRLVSRLRVEAWHSQHQSADITDPIMITGLPRTGTTALANMMSLDPQFRALPPWEQIDPWYTEFAGDKENDPRRIATIERQSSFVAANPDQMAMHLYEIDATEEDHDIIGLGFMAQHNTLPVGGYRTWWRAADARPAYAFHKKALQILQAHHMPRPWLLKAPHYKFHMAQIAEVYPDVRYVFTHRDPAKTLPSYISFVTHFYPKGTVDRIGMPVIANEIYTHLLEGMKTAMADRDRLGEDRFVDMSQNALNRDPIATLEATYDGLGLPFTPAYADAVRAYSDTNATGAHGSHKYTAEQFGLTPERIRSDFAFYIDRFGDQIA</sequence>
<organism evidence="1 2">
    <name type="scientific">Sphingomonas montanisoli</name>
    <dbReference type="NCBI Taxonomy" id="2606412"/>
    <lineage>
        <taxon>Bacteria</taxon>
        <taxon>Pseudomonadati</taxon>
        <taxon>Pseudomonadota</taxon>
        <taxon>Alphaproteobacteria</taxon>
        <taxon>Sphingomonadales</taxon>
        <taxon>Sphingomonadaceae</taxon>
        <taxon>Sphingomonas</taxon>
    </lineage>
</organism>
<keyword evidence="1" id="KW-0808">Transferase</keyword>
<evidence type="ECO:0000313" key="1">
    <source>
        <dbReference type="EMBL" id="TZG29394.1"/>
    </source>
</evidence>
<keyword evidence="2" id="KW-1185">Reference proteome</keyword>
<dbReference type="SUPFAM" id="SSF52540">
    <property type="entry name" value="P-loop containing nucleoside triphosphate hydrolases"/>
    <property type="match status" value="1"/>
</dbReference>
<evidence type="ECO:0000313" key="2">
    <source>
        <dbReference type="Proteomes" id="UP000322077"/>
    </source>
</evidence>
<protein>
    <submittedName>
        <fullName evidence="1">Sulfotransferase</fullName>
    </submittedName>
</protein>
<comment type="caution">
    <text evidence="1">The sequence shown here is derived from an EMBL/GenBank/DDBJ whole genome shotgun (WGS) entry which is preliminary data.</text>
</comment>
<dbReference type="AlphaFoldDB" id="A0A5D9CCC3"/>
<dbReference type="Proteomes" id="UP000322077">
    <property type="component" value="Unassembled WGS sequence"/>
</dbReference>
<dbReference type="InterPro" id="IPR027417">
    <property type="entry name" value="P-loop_NTPase"/>
</dbReference>
<dbReference type="Gene3D" id="3.40.50.300">
    <property type="entry name" value="P-loop containing nucleotide triphosphate hydrolases"/>
    <property type="match status" value="1"/>
</dbReference>
<dbReference type="PANTHER" id="PTHR36451:SF1">
    <property type="entry name" value="OMEGA-HYDROXY-BETA-DIHYDROMENAQUINONE-9 SULFOTRANSFERASE STF3"/>
    <property type="match status" value="1"/>
</dbReference>
<dbReference type="PANTHER" id="PTHR36451">
    <property type="entry name" value="PAPS-DEPENDENT SULFOTRANSFERASE STF3"/>
    <property type="match status" value="1"/>
</dbReference>
<accession>A0A5D9CCC3</accession>
<reference evidence="1 2" key="1">
    <citation type="submission" date="2019-08" db="EMBL/GenBank/DDBJ databases">
        <authorList>
            <person name="Wang G."/>
            <person name="Xu Z."/>
        </authorList>
    </citation>
    <scope>NUCLEOTIDE SEQUENCE [LARGE SCALE GENOMIC DNA]</scope>
    <source>
        <strain evidence="1 2">ZX</strain>
    </source>
</reference>
<name>A0A5D9CCC3_9SPHN</name>
<dbReference type="GO" id="GO:0016740">
    <property type="term" value="F:transferase activity"/>
    <property type="evidence" value="ECO:0007669"/>
    <property type="project" value="UniProtKB-KW"/>
</dbReference>
<proteinExistence type="predicted"/>
<gene>
    <name evidence="1" type="ORF">FYJ91_04520</name>
</gene>
<dbReference type="InterPro" id="IPR052736">
    <property type="entry name" value="Stf3_sulfotransferase"/>
</dbReference>
<dbReference type="Pfam" id="PF13469">
    <property type="entry name" value="Sulfotransfer_3"/>
    <property type="match status" value="1"/>
</dbReference>